<evidence type="ECO:0000313" key="3">
    <source>
        <dbReference type="EMBL" id="KAG4414392.1"/>
    </source>
</evidence>
<feature type="compositionally biased region" description="Basic and acidic residues" evidence="1">
    <location>
        <begin position="662"/>
        <end position="676"/>
    </location>
</feature>
<feature type="region of interest" description="Disordered" evidence="1">
    <location>
        <begin position="719"/>
        <end position="746"/>
    </location>
</feature>
<feature type="region of interest" description="Disordered" evidence="1">
    <location>
        <begin position="653"/>
        <end position="698"/>
    </location>
</feature>
<evidence type="ECO:0000313" key="4">
    <source>
        <dbReference type="Proteomes" id="UP000664132"/>
    </source>
</evidence>
<dbReference type="EMBL" id="JAFJYH010000266">
    <property type="protein sequence ID" value="KAG4414392.1"/>
    <property type="molecule type" value="Genomic_DNA"/>
</dbReference>
<organism evidence="3 4">
    <name type="scientific">Cadophora malorum</name>
    <dbReference type="NCBI Taxonomy" id="108018"/>
    <lineage>
        <taxon>Eukaryota</taxon>
        <taxon>Fungi</taxon>
        <taxon>Dikarya</taxon>
        <taxon>Ascomycota</taxon>
        <taxon>Pezizomycotina</taxon>
        <taxon>Leotiomycetes</taxon>
        <taxon>Helotiales</taxon>
        <taxon>Ploettnerulaceae</taxon>
        <taxon>Cadophora</taxon>
    </lineage>
</organism>
<feature type="compositionally biased region" description="Polar residues" evidence="1">
    <location>
        <begin position="600"/>
        <end position="611"/>
    </location>
</feature>
<name>A0A8H7T8E3_9HELO</name>
<feature type="compositionally biased region" description="Polar residues" evidence="1">
    <location>
        <begin position="471"/>
        <end position="484"/>
    </location>
</feature>
<evidence type="ECO:0000259" key="2">
    <source>
        <dbReference type="Pfam" id="PF14661"/>
    </source>
</evidence>
<dbReference type="OrthoDB" id="5575722at2759"/>
<protein>
    <recommendedName>
        <fullName evidence="2">HAUS augmin-like complex subunit 6 N-terminal domain-containing protein</fullName>
    </recommendedName>
</protein>
<proteinExistence type="predicted"/>
<feature type="region of interest" description="Disordered" evidence="1">
    <location>
        <begin position="576"/>
        <end position="611"/>
    </location>
</feature>
<keyword evidence="4" id="KW-1185">Reference proteome</keyword>
<feature type="compositionally biased region" description="Low complexity" evidence="1">
    <location>
        <begin position="26"/>
        <end position="39"/>
    </location>
</feature>
<accession>A0A8H7T8E3</accession>
<dbReference type="Pfam" id="PF14661">
    <property type="entry name" value="HAUS6_N"/>
    <property type="match status" value="1"/>
</dbReference>
<gene>
    <name evidence="3" type="ORF">IFR04_012455</name>
</gene>
<feature type="region of interest" description="Disordered" evidence="1">
    <location>
        <begin position="416"/>
        <end position="552"/>
    </location>
</feature>
<sequence>MSSSTSNISLARSRSLRIPPPNLVKPATTTTTPQTPTGPSNITLFLTNLRLLDLDLRSDWPGISALTFSTKDAQQNQKKRIQCVEWALYQLFALWDAEEAKNKLQPYFPPLEPLQSLNLRAALFRCLDQAKKNGVLGRDTVLRKTMLDECKGDRLEEVLAVFSNAVLKKVLQIQGASYEALAQQLALENFSYSGERTILSALIVAHKASLSKHLRGKEDTRARYHDFSDLLNLNDRRIARRHEQLKQAIKENQTNGSMAKRDVYALQDTVEKNWSGNTEWLETILHGDSRTNTDGFLSTRFDKIWKHVENGSIGEVEGTNRVGLLEKLDARVKDQEKRLAGWKDFGKTLSQSAGPSLVKDAAKASTEPSKIDLGFNLHENIQIGRGNKEQVVQTNSVSLEEYTRLIENMRTELADVSKPQVQATRAPRQSLLPEKRRSLMVESPVPSQDEAPESKDEDWSSASDLEDDTPESPNYVSKSTSRTPPSEAPVEPELIEAPIAIKASRPPVPKYTEPIKVNVTPKPASTPPARDSSPPQVRPITPPPPRLSPPIKEAPIAVPTTAAAPTSPDLAAQILTSISASSPSPKKPRHTLSLAERTRLSMSRSSHSQYSDLHDEFEIADLPRLAIKSRPSMAPRTPSIESDPHADLIERTRKSMAGFEAAQKKAQVERRRSVKDARKKQRESSYFPKVEEEKDAVGGQEVAASAVELLEGDPDYESVFKSRPKIATSPAGSPSRIWEEDEEGEE</sequence>
<feature type="region of interest" description="Disordered" evidence="1">
    <location>
        <begin position="629"/>
        <end position="648"/>
    </location>
</feature>
<dbReference type="Proteomes" id="UP000664132">
    <property type="component" value="Unassembled WGS sequence"/>
</dbReference>
<reference evidence="3" key="1">
    <citation type="submission" date="2021-02" db="EMBL/GenBank/DDBJ databases">
        <title>Genome sequence Cadophora malorum strain M34.</title>
        <authorList>
            <person name="Stefanovic E."/>
            <person name="Vu D."/>
            <person name="Scully C."/>
            <person name="Dijksterhuis J."/>
            <person name="Roader J."/>
            <person name="Houbraken J."/>
        </authorList>
    </citation>
    <scope>NUCLEOTIDE SEQUENCE</scope>
    <source>
        <strain evidence="3">M34</strain>
    </source>
</reference>
<feature type="region of interest" description="Disordered" evidence="1">
    <location>
        <begin position="17"/>
        <end position="39"/>
    </location>
</feature>
<dbReference type="AlphaFoldDB" id="A0A8H7T8E3"/>
<feature type="domain" description="HAUS augmin-like complex subunit 6 N-terminal" evidence="2">
    <location>
        <begin position="45"/>
        <end position="275"/>
    </location>
</feature>
<dbReference type="InterPro" id="IPR028163">
    <property type="entry name" value="HAUS_6_N"/>
</dbReference>
<evidence type="ECO:0000256" key="1">
    <source>
        <dbReference type="SAM" id="MobiDB-lite"/>
    </source>
</evidence>
<feature type="compositionally biased region" description="Pro residues" evidence="1">
    <location>
        <begin position="536"/>
        <end position="548"/>
    </location>
</feature>
<comment type="caution">
    <text evidence="3">The sequence shown here is derived from an EMBL/GenBank/DDBJ whole genome shotgun (WGS) entry which is preliminary data.</text>
</comment>